<evidence type="ECO:0000313" key="5">
    <source>
        <dbReference type="Proteomes" id="UP000015104"/>
    </source>
</evidence>
<evidence type="ECO:0000256" key="3">
    <source>
        <dbReference type="ARBA" id="ARBA00023006"/>
    </source>
</evidence>
<dbReference type="GO" id="GO:0019901">
    <property type="term" value="F:protein kinase binding"/>
    <property type="evidence" value="ECO:0007669"/>
    <property type="project" value="TreeGrafter"/>
</dbReference>
<comment type="similarity">
    <text evidence="1">Belongs to the ATG101 family.</text>
</comment>
<dbReference type="EnsemblMetazoa" id="tetur183g00010.1">
    <property type="protein sequence ID" value="tetur183g00010.1"/>
    <property type="gene ID" value="tetur183g00010"/>
</dbReference>
<organism evidence="4 5">
    <name type="scientific">Tetranychus urticae</name>
    <name type="common">Two-spotted spider mite</name>
    <dbReference type="NCBI Taxonomy" id="32264"/>
    <lineage>
        <taxon>Eukaryota</taxon>
        <taxon>Metazoa</taxon>
        <taxon>Ecdysozoa</taxon>
        <taxon>Arthropoda</taxon>
        <taxon>Chelicerata</taxon>
        <taxon>Arachnida</taxon>
        <taxon>Acari</taxon>
        <taxon>Acariformes</taxon>
        <taxon>Trombidiformes</taxon>
        <taxon>Prostigmata</taxon>
        <taxon>Eleutherengona</taxon>
        <taxon>Raphignathae</taxon>
        <taxon>Tetranychoidea</taxon>
        <taxon>Tetranychidae</taxon>
        <taxon>Tetranychus</taxon>
    </lineage>
</organism>
<dbReference type="OMA" id="ELAMCVD"/>
<name>T1KQG6_TETUR</name>
<proteinExistence type="inferred from homology"/>
<dbReference type="Proteomes" id="UP000015104">
    <property type="component" value="Unassembled WGS sequence"/>
</dbReference>
<dbReference type="eggNOG" id="KOG4493">
    <property type="taxonomic scope" value="Eukaryota"/>
</dbReference>
<dbReference type="InterPro" id="IPR012445">
    <property type="entry name" value="ATG101"/>
</dbReference>
<keyword evidence="5" id="KW-1185">Reference proteome</keyword>
<dbReference type="GO" id="GO:0000045">
    <property type="term" value="P:autophagosome assembly"/>
    <property type="evidence" value="ECO:0007669"/>
    <property type="project" value="TreeGrafter"/>
</dbReference>
<evidence type="ECO:0000256" key="2">
    <source>
        <dbReference type="ARBA" id="ARBA00018874"/>
    </source>
</evidence>
<sequence length="222" mass="25221">MNARSNTFEIKCAGHQINDVVSAIFHTILFYRTTGKVTYKDDISYSVGSLGYEDVQCDFIDYSYVRCASPSIINSLNSKIREFVEKLRDSREKVGTITIEFYKKKKSSGVMGFFTDSNLVWEIWNLKIICVDDRAKPEVLNLEEVILDKVISIIQIVNGARCITPQMPDRDNVDAFFDISFDDAQPYLHRIHHRIGEGPNASTNLTNNDLGLKKLIKDALAL</sequence>
<evidence type="ECO:0000313" key="4">
    <source>
        <dbReference type="EnsemblMetazoa" id="tetur183g00010.1"/>
    </source>
</evidence>
<dbReference type="OrthoDB" id="10259639at2759"/>
<dbReference type="PANTHER" id="PTHR13292">
    <property type="entry name" value="AUTOPHAGY-RELATED PROTEIN 101"/>
    <property type="match status" value="1"/>
</dbReference>
<dbReference type="EMBL" id="CAEY01000352">
    <property type="status" value="NOT_ANNOTATED_CDS"/>
    <property type="molecule type" value="Genomic_DNA"/>
</dbReference>
<dbReference type="PANTHER" id="PTHR13292:SF0">
    <property type="entry name" value="AUTOPHAGY-RELATED PROTEIN 101"/>
    <property type="match status" value="1"/>
</dbReference>
<dbReference type="STRING" id="32264.T1KQG6"/>
<gene>
    <name evidence="4" type="primary">107370700</name>
</gene>
<accession>T1KQG6</accession>
<dbReference type="HOGENOM" id="CLU_110397_0_0_1"/>
<reference evidence="5" key="1">
    <citation type="submission" date="2011-08" db="EMBL/GenBank/DDBJ databases">
        <authorList>
            <person name="Rombauts S."/>
        </authorList>
    </citation>
    <scope>NUCLEOTIDE SEQUENCE</scope>
    <source>
        <strain evidence="5">London</strain>
    </source>
</reference>
<dbReference type="AlphaFoldDB" id="T1KQG6"/>
<dbReference type="KEGG" id="tut:107370700"/>
<dbReference type="GO" id="GO:0000407">
    <property type="term" value="C:phagophore assembly site"/>
    <property type="evidence" value="ECO:0007669"/>
    <property type="project" value="TreeGrafter"/>
</dbReference>
<dbReference type="Pfam" id="PF07855">
    <property type="entry name" value="ATG101"/>
    <property type="match status" value="1"/>
</dbReference>
<evidence type="ECO:0000256" key="1">
    <source>
        <dbReference type="ARBA" id="ARBA00007130"/>
    </source>
</evidence>
<keyword evidence="3" id="KW-0072">Autophagy</keyword>
<reference evidence="4" key="2">
    <citation type="submission" date="2015-06" db="UniProtKB">
        <authorList>
            <consortium name="EnsemblMetazoa"/>
        </authorList>
    </citation>
    <scope>IDENTIFICATION</scope>
</reference>
<dbReference type="GO" id="GO:1990316">
    <property type="term" value="C:Atg1/ULK1 kinase complex"/>
    <property type="evidence" value="ECO:0007669"/>
    <property type="project" value="TreeGrafter"/>
</dbReference>
<protein>
    <recommendedName>
        <fullName evidence="2">Autophagy-related protein 101</fullName>
    </recommendedName>
</protein>